<proteinExistence type="predicted"/>
<keyword evidence="3" id="KW-1185">Reference proteome</keyword>
<evidence type="ECO:0000313" key="3">
    <source>
        <dbReference type="Proteomes" id="UP000007753"/>
    </source>
</evidence>
<dbReference type="RefSeq" id="WP_013040512.1">
    <property type="nucleotide sequence ID" value="NC_014006.1"/>
</dbReference>
<sequence>MNFLRNLWNDHSGASAAEYALILAIVGTGIALAAVGLGESISTAMNEASNCIKSPPTSSTGTANC</sequence>
<keyword evidence="1" id="KW-0812">Transmembrane</keyword>
<dbReference type="EMBL" id="AP010803">
    <property type="protein sequence ID" value="BAI97089.1"/>
    <property type="molecule type" value="Genomic_DNA"/>
</dbReference>
<evidence type="ECO:0000256" key="1">
    <source>
        <dbReference type="SAM" id="Phobius"/>
    </source>
</evidence>
<dbReference type="HOGENOM" id="CLU_171854_6_3_5"/>
<reference evidence="2 3" key="1">
    <citation type="journal article" date="2010" name="J. Bacteriol.">
        <title>Complete genome sequence of the representative gamma-hexachlorocyclohexane-degrading bacterium Sphingobium japonicum UT26.</title>
        <authorList>
            <person name="Nagata Y."/>
            <person name="Ohtsubo Y."/>
            <person name="Endo R."/>
            <person name="Ichikawa N."/>
            <person name="Ankai A."/>
            <person name="Oguchi A."/>
            <person name="Fukui S."/>
            <person name="Fujita N."/>
            <person name="Tsuda M."/>
        </authorList>
    </citation>
    <scope>NUCLEOTIDE SEQUENCE [LARGE SCALE GENOMIC DNA]</scope>
    <source>
        <strain evidence="3">DSM 16413 / CCM 7287 / MTCC 6362 / UT26 / NBRC 101211 / UT26S</strain>
    </source>
</reference>
<accession>D4Z3A7</accession>
<dbReference type="GeneID" id="31785183"/>
<keyword evidence="1" id="KW-0472">Membrane</keyword>
<dbReference type="Proteomes" id="UP000007753">
    <property type="component" value="Chromosome 1"/>
</dbReference>
<organism evidence="2 3">
    <name type="scientific">Sphingobium indicum (strain DSM 16413 / CCM 7287 / MTCC 6362 / UT26 / NBRC 101211 / UT26S)</name>
    <name type="common">Sphingobium japonicum</name>
    <dbReference type="NCBI Taxonomy" id="452662"/>
    <lineage>
        <taxon>Bacteria</taxon>
        <taxon>Pseudomonadati</taxon>
        <taxon>Pseudomonadota</taxon>
        <taxon>Alphaproteobacteria</taxon>
        <taxon>Sphingomonadales</taxon>
        <taxon>Sphingomonadaceae</taxon>
        <taxon>Sphingobium</taxon>
    </lineage>
</organism>
<dbReference type="eggNOG" id="COG3847">
    <property type="taxonomic scope" value="Bacteria"/>
</dbReference>
<feature type="transmembrane region" description="Helical" evidence="1">
    <location>
        <begin position="20"/>
        <end position="38"/>
    </location>
</feature>
<dbReference type="AlphaFoldDB" id="D4Z3A7"/>
<name>D4Z3A7_SPHIU</name>
<dbReference type="STRING" id="452662.SJA_C1-22550"/>
<keyword evidence="1" id="KW-1133">Transmembrane helix</keyword>
<gene>
    <name evidence="2" type="primary">flp</name>
    <name evidence="2" type="ordered locus">SJA_C1-22550</name>
</gene>
<evidence type="ECO:0000313" key="2">
    <source>
        <dbReference type="EMBL" id="BAI97089.1"/>
    </source>
</evidence>
<protein>
    <submittedName>
        <fullName evidence="2">Flp pilus assembly protein pilin Flp</fullName>
    </submittedName>
</protein>
<dbReference type="KEGG" id="sjp:SJA_C1-22550"/>